<evidence type="ECO:0000313" key="6">
    <source>
        <dbReference type="EMBL" id="PNW79782.1"/>
    </source>
</evidence>
<dbReference type="NCBIfam" id="TIGR02232">
    <property type="entry name" value="myxo_disulf_rpt"/>
    <property type="match status" value="1"/>
</dbReference>
<name>A0A2K3DGX2_CHLRE</name>
<feature type="compositionally biased region" description="Pro residues" evidence="4">
    <location>
        <begin position="178"/>
        <end position="375"/>
    </location>
</feature>
<dbReference type="KEGG" id="cre:CHLRE_08g366450v5"/>
<feature type="chain" id="PRO_5014337941" description="Pherophorin domain-containing protein" evidence="5">
    <location>
        <begin position="30"/>
        <end position="692"/>
    </location>
</feature>
<dbReference type="STRING" id="3055.A0A2K3DGX2"/>
<accession>A0A2K3DGX2</accession>
<evidence type="ECO:0000256" key="3">
    <source>
        <dbReference type="ARBA" id="ARBA00023157"/>
    </source>
</evidence>
<gene>
    <name evidence="6" type="ORF">CHLRE_08g366450v5</name>
</gene>
<evidence type="ECO:0000256" key="5">
    <source>
        <dbReference type="SAM" id="SignalP"/>
    </source>
</evidence>
<evidence type="ECO:0008006" key="8">
    <source>
        <dbReference type="Google" id="ProtNLM"/>
    </source>
</evidence>
<keyword evidence="1 5" id="KW-0732">Signal</keyword>
<dbReference type="AlphaFoldDB" id="A0A2K3DGX2"/>
<organism evidence="6 7">
    <name type="scientific">Chlamydomonas reinhardtii</name>
    <name type="common">Chlamydomonas smithii</name>
    <dbReference type="NCBI Taxonomy" id="3055"/>
    <lineage>
        <taxon>Eukaryota</taxon>
        <taxon>Viridiplantae</taxon>
        <taxon>Chlorophyta</taxon>
        <taxon>core chlorophytes</taxon>
        <taxon>Chlorophyceae</taxon>
        <taxon>CS clade</taxon>
        <taxon>Chlamydomonadales</taxon>
        <taxon>Chlamydomonadaceae</taxon>
        <taxon>Chlamydomonas</taxon>
    </lineage>
</organism>
<evidence type="ECO:0000256" key="2">
    <source>
        <dbReference type="ARBA" id="ARBA00022737"/>
    </source>
</evidence>
<keyword evidence="3" id="KW-1015">Disulfide bond</keyword>
<dbReference type="OrthoDB" id="547082at2759"/>
<dbReference type="PRINTS" id="PR01217">
    <property type="entry name" value="PRICHEXTENSN"/>
</dbReference>
<feature type="signal peptide" evidence="5">
    <location>
        <begin position="1"/>
        <end position="29"/>
    </location>
</feature>
<evidence type="ECO:0000256" key="1">
    <source>
        <dbReference type="ARBA" id="ARBA00022729"/>
    </source>
</evidence>
<dbReference type="EMBL" id="CM008969">
    <property type="protein sequence ID" value="PNW79782.1"/>
    <property type="molecule type" value="Genomic_DNA"/>
</dbReference>
<proteinExistence type="predicted"/>
<reference evidence="6 7" key="1">
    <citation type="journal article" date="2007" name="Science">
        <title>The Chlamydomonas genome reveals the evolution of key animal and plant functions.</title>
        <authorList>
            <person name="Merchant S.S."/>
            <person name="Prochnik S.E."/>
            <person name="Vallon O."/>
            <person name="Harris E.H."/>
            <person name="Karpowicz S.J."/>
            <person name="Witman G.B."/>
            <person name="Terry A."/>
            <person name="Salamov A."/>
            <person name="Fritz-Laylin L.K."/>
            <person name="Marechal-Drouard L."/>
            <person name="Marshall W.F."/>
            <person name="Qu L.H."/>
            <person name="Nelson D.R."/>
            <person name="Sanderfoot A.A."/>
            <person name="Spalding M.H."/>
            <person name="Kapitonov V.V."/>
            <person name="Ren Q."/>
            <person name="Ferris P."/>
            <person name="Lindquist E."/>
            <person name="Shapiro H."/>
            <person name="Lucas S.M."/>
            <person name="Grimwood J."/>
            <person name="Schmutz J."/>
            <person name="Cardol P."/>
            <person name="Cerutti H."/>
            <person name="Chanfreau G."/>
            <person name="Chen C.L."/>
            <person name="Cognat V."/>
            <person name="Croft M.T."/>
            <person name="Dent R."/>
            <person name="Dutcher S."/>
            <person name="Fernandez E."/>
            <person name="Fukuzawa H."/>
            <person name="Gonzalez-Ballester D."/>
            <person name="Gonzalez-Halphen D."/>
            <person name="Hallmann A."/>
            <person name="Hanikenne M."/>
            <person name="Hippler M."/>
            <person name="Inwood W."/>
            <person name="Jabbari K."/>
            <person name="Kalanon M."/>
            <person name="Kuras R."/>
            <person name="Lefebvre P.A."/>
            <person name="Lemaire S.D."/>
            <person name="Lobanov A.V."/>
            <person name="Lohr M."/>
            <person name="Manuell A."/>
            <person name="Meier I."/>
            <person name="Mets L."/>
            <person name="Mittag M."/>
            <person name="Mittelmeier T."/>
            <person name="Moroney J.V."/>
            <person name="Moseley J."/>
            <person name="Napoli C."/>
            <person name="Nedelcu A.M."/>
            <person name="Niyogi K."/>
            <person name="Novoselov S.V."/>
            <person name="Paulsen I.T."/>
            <person name="Pazour G."/>
            <person name="Purton S."/>
            <person name="Ral J.P."/>
            <person name="Riano-Pachon D.M."/>
            <person name="Riekhof W."/>
            <person name="Rymarquis L."/>
            <person name="Schroda M."/>
            <person name="Stern D."/>
            <person name="Umen J."/>
            <person name="Willows R."/>
            <person name="Wilson N."/>
            <person name="Zimmer S.L."/>
            <person name="Allmer J."/>
            <person name="Balk J."/>
            <person name="Bisova K."/>
            <person name="Chen C.J."/>
            <person name="Elias M."/>
            <person name="Gendler K."/>
            <person name="Hauser C."/>
            <person name="Lamb M.R."/>
            <person name="Ledford H."/>
            <person name="Long J.C."/>
            <person name="Minagawa J."/>
            <person name="Page M.D."/>
            <person name="Pan J."/>
            <person name="Pootakham W."/>
            <person name="Roje S."/>
            <person name="Rose A."/>
            <person name="Stahlberg E."/>
            <person name="Terauchi A.M."/>
            <person name="Yang P."/>
            <person name="Ball S."/>
            <person name="Bowler C."/>
            <person name="Dieckmann C.L."/>
            <person name="Gladyshev V.N."/>
            <person name="Green P."/>
            <person name="Jorgensen R."/>
            <person name="Mayfield S."/>
            <person name="Mueller-Roeber B."/>
            <person name="Rajamani S."/>
            <person name="Sayre R.T."/>
            <person name="Brokstein P."/>
            <person name="Dubchak I."/>
            <person name="Goodstein D."/>
            <person name="Hornick L."/>
            <person name="Huang Y.W."/>
            <person name="Jhaveri J."/>
            <person name="Luo Y."/>
            <person name="Martinez D."/>
            <person name="Ngau W.C."/>
            <person name="Otillar B."/>
            <person name="Poliakov A."/>
            <person name="Porter A."/>
            <person name="Szajkowski L."/>
            <person name="Werner G."/>
            <person name="Zhou K."/>
            <person name="Grigoriev I.V."/>
            <person name="Rokhsar D.S."/>
            <person name="Grossman A.R."/>
        </authorList>
    </citation>
    <scope>NUCLEOTIDE SEQUENCE [LARGE SCALE GENOMIC DNA]</scope>
    <source>
        <strain evidence="7">CC-503</strain>
    </source>
</reference>
<dbReference type="PANTHER" id="PTHR24216:SF65">
    <property type="entry name" value="PAXILLIN-LIKE PROTEIN 1"/>
    <property type="match status" value="1"/>
</dbReference>
<evidence type="ECO:0000256" key="4">
    <source>
        <dbReference type="SAM" id="MobiDB-lite"/>
    </source>
</evidence>
<protein>
    <recommendedName>
        <fullName evidence="8">Pherophorin domain-containing protein</fullName>
    </recommendedName>
</protein>
<dbReference type="RefSeq" id="XP_042921940.1">
    <property type="nucleotide sequence ID" value="XM_043064939.1"/>
</dbReference>
<dbReference type="InterPro" id="IPR011936">
    <property type="entry name" value="Myxo_disulph_rpt"/>
</dbReference>
<dbReference type="PaxDb" id="3055-EDP01000"/>
<dbReference type="GeneID" id="5721667"/>
<dbReference type="Proteomes" id="UP000006906">
    <property type="component" value="Chromosome 8"/>
</dbReference>
<evidence type="ECO:0000313" key="7">
    <source>
        <dbReference type="Proteomes" id="UP000006906"/>
    </source>
</evidence>
<keyword evidence="2" id="KW-0677">Repeat</keyword>
<dbReference type="Gramene" id="PNW79782">
    <property type="protein sequence ID" value="PNW79782"/>
    <property type="gene ID" value="CHLRE_08g366450v5"/>
</dbReference>
<keyword evidence="7" id="KW-1185">Reference proteome</keyword>
<feature type="region of interest" description="Disordered" evidence="4">
    <location>
        <begin position="176"/>
        <end position="381"/>
    </location>
</feature>
<dbReference type="InParanoid" id="A0A2K3DGX2"/>
<dbReference type="PANTHER" id="PTHR24216">
    <property type="entry name" value="PAXILLIN-RELATED"/>
    <property type="match status" value="1"/>
</dbReference>
<sequence>MAFMLMRRPVAALALAAVLAAVTIGHVAAAHRSLLGVPGGRVDCVTELPDCLGVTCELNFASLTKTIKVDFSQCITSAINWACCASPGCVTSGCARWPQTTDVTKSTAQTCDNFRAITLQVGLTTSSVTLQAQAGSISGGSSRQCDSTCAKNNKGACPKGGQQVCDVVLNLDKYAGCSPPPPPSPATPSPAPPSPAPPSPAPPSPAPPSPAPPSPAPPSPAPPSPAPPSPVPPSPVPPSPAPPSPTPPSPAPPSPAPPSPAPPSPAPPSPAPPSPEPPSPAPPSPAPPSPEPPSPAPPSPAPPSPAPPNPAPPSPEPPSPAPPSPEPPSPAPPSPSPPSPSPPSPAPPSPAPPSPTPPTPPSPAPPSPAPPSPRPPRPDCKVTLQDNPGGFVFVSNHDAEDHCQSGAGCADYMPRVLRAALEGAPAAASGILAVVGNTGTTASSVFQFWISRLAAVGYTGPTPTVTYALDAAAINAQTAVLNNFKVLYIASDVANVNGGVTAAQNDALTAKKLLINDFVTRNGGSLVANTQGGFGSAGFGFFPLSLTYVPASTSGFVNIFQVQPDATDLWGSGFTDAALAAGPWHGYWTGPSGWLGLRPLVARTGSCPVPLPTGTTAQNCQAAALWGKKVKLTAEICNNGIDDDGDGLVDGGVNGDPDCWRCGNGIIDPCEECDDGNITGGDGCSSQCLLEF</sequence>